<gene>
    <name evidence="2" type="primary">LOC120270736</name>
</gene>
<dbReference type="AlphaFoldDB" id="A0AB40C5R7"/>
<dbReference type="PANTHER" id="PTHR34278:SF1">
    <property type="entry name" value="PROTEIN THI031, PUTATIVE-RELATED"/>
    <property type="match status" value="1"/>
</dbReference>
<dbReference type="RefSeq" id="XP_039133743.1">
    <property type="nucleotide sequence ID" value="XM_039277809.1"/>
</dbReference>
<evidence type="ECO:0000313" key="2">
    <source>
        <dbReference type="RefSeq" id="XP_039133743.1"/>
    </source>
</evidence>
<dbReference type="GeneID" id="120270736"/>
<organism evidence="1 2">
    <name type="scientific">Dioscorea cayennensis subsp. rotundata</name>
    <name type="common">White Guinea yam</name>
    <name type="synonym">Dioscorea rotundata</name>
    <dbReference type="NCBI Taxonomy" id="55577"/>
    <lineage>
        <taxon>Eukaryota</taxon>
        <taxon>Viridiplantae</taxon>
        <taxon>Streptophyta</taxon>
        <taxon>Embryophyta</taxon>
        <taxon>Tracheophyta</taxon>
        <taxon>Spermatophyta</taxon>
        <taxon>Magnoliopsida</taxon>
        <taxon>Liliopsida</taxon>
        <taxon>Dioscoreales</taxon>
        <taxon>Dioscoreaceae</taxon>
        <taxon>Dioscorea</taxon>
    </lineage>
</organism>
<accession>A0AB40C5R7</accession>
<reference evidence="2" key="1">
    <citation type="submission" date="2025-08" db="UniProtKB">
        <authorList>
            <consortium name="RefSeq"/>
        </authorList>
    </citation>
    <scope>IDENTIFICATION</scope>
</reference>
<protein>
    <submittedName>
        <fullName evidence="2">Uncharacterized protein LOC120270736</fullName>
    </submittedName>
</protein>
<keyword evidence="1" id="KW-1185">Reference proteome</keyword>
<name>A0AB40C5R7_DIOCR</name>
<sequence length="196" mass="22264">MKREGRLHGKVRAHAKLLQQFNPKLKLEEVVNISGYSPVTGEHTRVISKPTNHSKYTGKCRKPRCLECHSHPVTKSRDKAKGAYKLKSCNVLMNHKLVSWRVIAGNGNGLKYSGISASEMLRQLLDDDVCDDHVNYENDENFDEFGEGHEGEEEEEEKQGGLMMMMMMMELMKMVIGSSVTLDLFWSCWMEGIGVL</sequence>
<dbReference type="Proteomes" id="UP001515500">
    <property type="component" value="Chromosome 10"/>
</dbReference>
<dbReference type="PANTHER" id="PTHR34278">
    <property type="entry name" value="PROTEIN THI031, PUTATIVE-RELATED"/>
    <property type="match status" value="1"/>
</dbReference>
<proteinExistence type="predicted"/>
<evidence type="ECO:0000313" key="1">
    <source>
        <dbReference type="Proteomes" id="UP001515500"/>
    </source>
</evidence>